<reference evidence="6" key="1">
    <citation type="submission" date="2017-09" db="EMBL/GenBank/DDBJ databases">
        <title>Depth-based differentiation of microbial function through sediment-hosted aquifers and enrichment of novel symbionts in the deep terrestrial subsurface.</title>
        <authorList>
            <person name="Probst A.J."/>
            <person name="Ladd B."/>
            <person name="Jarett J.K."/>
            <person name="Geller-Mcgrath D.E."/>
            <person name="Sieber C.M.K."/>
            <person name="Emerson J.B."/>
            <person name="Anantharaman K."/>
            <person name="Thomas B.C."/>
            <person name="Malmstrom R."/>
            <person name="Stieglmeier M."/>
            <person name="Klingl A."/>
            <person name="Woyke T."/>
            <person name="Ryan C.M."/>
            <person name="Banfield J.F."/>
        </authorList>
    </citation>
    <scope>NUCLEOTIDE SEQUENCE [LARGE SCALE GENOMIC DNA]</scope>
</reference>
<dbReference type="InterPro" id="IPR019874">
    <property type="entry name" value="RF_methyltr_PrmC"/>
</dbReference>
<feature type="domain" description="Release factor glutamine methyltransferase N-terminal" evidence="4">
    <location>
        <begin position="3"/>
        <end position="59"/>
    </location>
</feature>
<dbReference type="NCBIfam" id="TIGR03534">
    <property type="entry name" value="RF_mod_PrmC"/>
    <property type="match status" value="1"/>
</dbReference>
<name>A0A2M6WB67_9BACT</name>
<dbReference type="GO" id="GO:0032259">
    <property type="term" value="P:methylation"/>
    <property type="evidence" value="ECO:0007669"/>
    <property type="project" value="UniProtKB-KW"/>
</dbReference>
<dbReference type="NCBIfam" id="TIGR00536">
    <property type="entry name" value="hemK_fam"/>
    <property type="match status" value="1"/>
</dbReference>
<dbReference type="Gene3D" id="3.40.50.150">
    <property type="entry name" value="Vaccinia Virus protein VP39"/>
    <property type="match status" value="1"/>
</dbReference>
<comment type="caution">
    <text evidence="5">The sequence shown here is derived from an EMBL/GenBank/DDBJ whole genome shotgun (WGS) entry which is preliminary data.</text>
</comment>
<dbReference type="InterPro" id="IPR029063">
    <property type="entry name" value="SAM-dependent_MTases_sf"/>
</dbReference>
<gene>
    <name evidence="5" type="primary">prmC</name>
    <name evidence="5" type="ORF">COU23_01300</name>
</gene>
<dbReference type="GO" id="GO:0008276">
    <property type="term" value="F:protein methyltransferase activity"/>
    <property type="evidence" value="ECO:0007669"/>
    <property type="project" value="InterPro"/>
</dbReference>
<dbReference type="Pfam" id="PF17827">
    <property type="entry name" value="PrmC_N"/>
    <property type="match status" value="1"/>
</dbReference>
<dbReference type="PANTHER" id="PTHR18895">
    <property type="entry name" value="HEMK METHYLTRANSFERASE"/>
    <property type="match status" value="1"/>
</dbReference>
<protein>
    <submittedName>
        <fullName evidence="5">Peptide chain release factor N(5)-glutamine methyltransferase</fullName>
    </submittedName>
</protein>
<evidence type="ECO:0000256" key="1">
    <source>
        <dbReference type="ARBA" id="ARBA00022603"/>
    </source>
</evidence>
<dbReference type="Proteomes" id="UP000231464">
    <property type="component" value="Unassembled WGS sequence"/>
</dbReference>
<dbReference type="PANTHER" id="PTHR18895:SF74">
    <property type="entry name" value="MTRF1L RELEASE FACTOR GLUTAMINE METHYLTRANSFERASE"/>
    <property type="match status" value="1"/>
</dbReference>
<proteinExistence type="predicted"/>
<dbReference type="Gene3D" id="1.10.8.10">
    <property type="entry name" value="DNA helicase RuvA subunit, C-terminal domain"/>
    <property type="match status" value="1"/>
</dbReference>
<dbReference type="AlphaFoldDB" id="A0A2M6WB67"/>
<keyword evidence="3" id="KW-0949">S-adenosyl-L-methionine</keyword>
<keyword evidence="1 5" id="KW-0489">Methyltransferase</keyword>
<evidence type="ECO:0000313" key="6">
    <source>
        <dbReference type="Proteomes" id="UP000231464"/>
    </source>
</evidence>
<evidence type="ECO:0000256" key="3">
    <source>
        <dbReference type="ARBA" id="ARBA00022691"/>
    </source>
</evidence>
<dbReference type="EMBL" id="PFBP01000020">
    <property type="protein sequence ID" value="PIT89925.1"/>
    <property type="molecule type" value="Genomic_DNA"/>
</dbReference>
<dbReference type="InterPro" id="IPR050320">
    <property type="entry name" value="N5-glutamine_MTase"/>
</dbReference>
<sequence>MKINSAVLDAEILLSWILKKPKEFIYAHPEKIINSQQLTKFRKLINQCAKGMPIAYLTGHKEFYGLNFLVNKDTLIPRPETELMVEEVLKQIKNDKIKNFTLIDVGTGSGCIPICLVKIFYSVIPAQAGIQEDLRIIGLDISKKVLLIACRNAKLHKVNNKIKFIKSNLLKNILCIVGAIHELPLQGNNTHLIITANLPYLSKKIYRQNYNNLKYEPKSALIAGKDGLKYYCQLLKQIQSRITYYSLPITLFLEIDPSQKNQMRFLIKKHLPIAKIEFKKDLAGLNRLIVIKLNQKH</sequence>
<evidence type="ECO:0000259" key="4">
    <source>
        <dbReference type="Pfam" id="PF17827"/>
    </source>
</evidence>
<dbReference type="InterPro" id="IPR004556">
    <property type="entry name" value="HemK-like"/>
</dbReference>
<evidence type="ECO:0000256" key="2">
    <source>
        <dbReference type="ARBA" id="ARBA00022679"/>
    </source>
</evidence>
<dbReference type="CDD" id="cd02440">
    <property type="entry name" value="AdoMet_MTases"/>
    <property type="match status" value="1"/>
</dbReference>
<organism evidence="5 6">
    <name type="scientific">Candidatus Kuenenbacteria bacterium CG10_big_fil_rev_8_21_14_0_10_36_11</name>
    <dbReference type="NCBI Taxonomy" id="1974618"/>
    <lineage>
        <taxon>Bacteria</taxon>
        <taxon>Candidatus Kueneniibacteriota</taxon>
    </lineage>
</organism>
<accession>A0A2M6WB67</accession>
<keyword evidence="2 5" id="KW-0808">Transferase</keyword>
<evidence type="ECO:0000313" key="5">
    <source>
        <dbReference type="EMBL" id="PIT89925.1"/>
    </source>
</evidence>
<dbReference type="InterPro" id="IPR040758">
    <property type="entry name" value="PrmC_N"/>
</dbReference>
<dbReference type="SUPFAM" id="SSF53335">
    <property type="entry name" value="S-adenosyl-L-methionine-dependent methyltransferases"/>
    <property type="match status" value="1"/>
</dbReference>